<dbReference type="Proteomes" id="UP000743760">
    <property type="component" value="Unassembled WGS sequence"/>
</dbReference>
<dbReference type="SUPFAM" id="SSF53448">
    <property type="entry name" value="Nucleotide-diphospho-sugar transferases"/>
    <property type="match status" value="1"/>
</dbReference>
<dbReference type="InterPro" id="IPR025877">
    <property type="entry name" value="MobA-like_NTP_Trfase"/>
</dbReference>
<keyword evidence="9" id="KW-0548">Nucleotidyltransferase</keyword>
<evidence type="ECO:0000259" key="8">
    <source>
        <dbReference type="Pfam" id="PF12804"/>
    </source>
</evidence>
<dbReference type="Pfam" id="PF12804">
    <property type="entry name" value="NTP_transf_3"/>
    <property type="match status" value="1"/>
</dbReference>
<evidence type="ECO:0000256" key="2">
    <source>
        <dbReference type="ARBA" id="ARBA00022679"/>
    </source>
</evidence>
<evidence type="ECO:0000256" key="6">
    <source>
        <dbReference type="ARBA" id="ARBA00023134"/>
    </source>
</evidence>
<accession>A0A9D2UMD2</accession>
<keyword evidence="4" id="KW-0547">Nucleotide-binding</keyword>
<dbReference type="GO" id="GO:0005525">
    <property type="term" value="F:GTP binding"/>
    <property type="evidence" value="ECO:0007669"/>
    <property type="project" value="UniProtKB-KW"/>
</dbReference>
<dbReference type="EMBL" id="DYXR01000223">
    <property type="protein sequence ID" value="HJE77670.1"/>
    <property type="molecule type" value="Genomic_DNA"/>
</dbReference>
<keyword evidence="2" id="KW-0808">Transferase</keyword>
<keyword evidence="3" id="KW-0479">Metal-binding</keyword>
<dbReference type="PANTHER" id="PTHR19136">
    <property type="entry name" value="MOLYBDENUM COFACTOR GUANYLYLTRANSFERASE"/>
    <property type="match status" value="1"/>
</dbReference>
<reference evidence="9" key="2">
    <citation type="submission" date="2021-09" db="EMBL/GenBank/DDBJ databases">
        <authorList>
            <person name="Gilroy R."/>
        </authorList>
    </citation>
    <scope>NUCLEOTIDE SEQUENCE</scope>
    <source>
        <strain evidence="9">CHK139-4039</strain>
    </source>
</reference>
<dbReference type="InterPro" id="IPR029044">
    <property type="entry name" value="Nucleotide-diphossugar_trans"/>
</dbReference>
<keyword evidence="7" id="KW-0501">Molybdenum cofactor biosynthesis</keyword>
<feature type="domain" description="MobA-like NTP transferase" evidence="8">
    <location>
        <begin position="5"/>
        <end position="160"/>
    </location>
</feature>
<proteinExistence type="predicted"/>
<evidence type="ECO:0000256" key="3">
    <source>
        <dbReference type="ARBA" id="ARBA00022723"/>
    </source>
</evidence>
<dbReference type="Gene3D" id="3.90.550.10">
    <property type="entry name" value="Spore Coat Polysaccharide Biosynthesis Protein SpsA, Chain A"/>
    <property type="match status" value="1"/>
</dbReference>
<dbReference type="GO" id="GO:0046872">
    <property type="term" value="F:metal ion binding"/>
    <property type="evidence" value="ECO:0007669"/>
    <property type="project" value="UniProtKB-KW"/>
</dbReference>
<evidence type="ECO:0000313" key="9">
    <source>
        <dbReference type="EMBL" id="HJE77670.1"/>
    </source>
</evidence>
<evidence type="ECO:0000256" key="1">
    <source>
        <dbReference type="ARBA" id="ARBA00022490"/>
    </source>
</evidence>
<evidence type="ECO:0000313" key="10">
    <source>
        <dbReference type="Proteomes" id="UP000743760"/>
    </source>
</evidence>
<dbReference type="GO" id="GO:0006777">
    <property type="term" value="P:Mo-molybdopterin cofactor biosynthetic process"/>
    <property type="evidence" value="ECO:0007669"/>
    <property type="project" value="UniProtKB-KW"/>
</dbReference>
<dbReference type="GO" id="GO:0016779">
    <property type="term" value="F:nucleotidyltransferase activity"/>
    <property type="evidence" value="ECO:0007669"/>
    <property type="project" value="UniProtKB-KW"/>
</dbReference>
<dbReference type="InterPro" id="IPR013482">
    <property type="entry name" value="Molybde_CF_guanTrfase"/>
</dbReference>
<dbReference type="PANTHER" id="PTHR19136:SF81">
    <property type="entry name" value="MOLYBDENUM COFACTOR GUANYLYLTRANSFERASE"/>
    <property type="match status" value="1"/>
</dbReference>
<dbReference type="CDD" id="cd02503">
    <property type="entry name" value="MobA"/>
    <property type="match status" value="1"/>
</dbReference>
<comment type="caution">
    <text evidence="9">The sequence shown here is derived from an EMBL/GenBank/DDBJ whole genome shotgun (WGS) entry which is preliminary data.</text>
</comment>
<keyword evidence="5" id="KW-0460">Magnesium</keyword>
<evidence type="ECO:0000256" key="4">
    <source>
        <dbReference type="ARBA" id="ARBA00022741"/>
    </source>
</evidence>
<keyword evidence="1" id="KW-0963">Cytoplasm</keyword>
<name>A0A9D2UMD2_BREEP</name>
<keyword evidence="6" id="KW-0342">GTP-binding</keyword>
<protein>
    <submittedName>
        <fullName evidence="9">Molybdenum cofactor guanylyltransferase</fullName>
    </submittedName>
</protein>
<sequence>MQLSAVILSGGRSSRFGGTHKPGVELDGTPVIARILSAVVEAAPEADIWVAGETDGLSEADRERAKAVREEPKFGGPLAGIAAAVDGIDESGAGPEEPAVTLIVAGDMPLVTSAHLRDLIAACAQSGAPAVGYDDRGSMQFLCAAWPGSLLRRRLQEIGDPTDRAVKLLYRDLDTVRVDVDPGQLLDFDTPEEFDRVRSRLAQGAAPSEGRASRPVPEAVEHLRAQVSGGAGAAAGGGAGWGELSAADAAAVLDFASRIKHSDSSLSPVLAAFLAGAVHARDGQGGSVPEALAAVEAVLRSES</sequence>
<reference evidence="9" key="1">
    <citation type="journal article" date="2021" name="PeerJ">
        <title>Extensive microbial diversity within the chicken gut microbiome revealed by metagenomics and culture.</title>
        <authorList>
            <person name="Gilroy R."/>
            <person name="Ravi A."/>
            <person name="Getino M."/>
            <person name="Pursley I."/>
            <person name="Horton D.L."/>
            <person name="Alikhan N.F."/>
            <person name="Baker D."/>
            <person name="Gharbi K."/>
            <person name="Hall N."/>
            <person name="Watson M."/>
            <person name="Adriaenssens E.M."/>
            <person name="Foster-Nyarko E."/>
            <person name="Jarju S."/>
            <person name="Secka A."/>
            <person name="Antonio M."/>
            <person name="Oren A."/>
            <person name="Chaudhuri R.R."/>
            <person name="La Ragione R."/>
            <person name="Hildebrand F."/>
            <person name="Pallen M.J."/>
        </authorList>
    </citation>
    <scope>NUCLEOTIDE SEQUENCE</scope>
    <source>
        <strain evidence="9">CHK139-4039</strain>
    </source>
</reference>
<gene>
    <name evidence="9" type="ORF">K8V74_06955</name>
</gene>
<dbReference type="AlphaFoldDB" id="A0A9D2UMD2"/>
<evidence type="ECO:0000256" key="5">
    <source>
        <dbReference type="ARBA" id="ARBA00022842"/>
    </source>
</evidence>
<organism evidence="9 10">
    <name type="scientific">Brevibacterium epidermidis</name>
    <dbReference type="NCBI Taxonomy" id="1698"/>
    <lineage>
        <taxon>Bacteria</taxon>
        <taxon>Bacillati</taxon>
        <taxon>Actinomycetota</taxon>
        <taxon>Actinomycetes</taxon>
        <taxon>Micrococcales</taxon>
        <taxon>Brevibacteriaceae</taxon>
        <taxon>Brevibacterium</taxon>
    </lineage>
</organism>
<evidence type="ECO:0000256" key="7">
    <source>
        <dbReference type="ARBA" id="ARBA00023150"/>
    </source>
</evidence>